<name>A0A0C2SZI0_AMAMK</name>
<dbReference type="AlphaFoldDB" id="A0A0C2SZI0"/>
<proteinExistence type="predicted"/>
<dbReference type="HOGENOM" id="CLU_2580170_0_0_1"/>
<evidence type="ECO:0000313" key="2">
    <source>
        <dbReference type="EMBL" id="KIL59529.1"/>
    </source>
</evidence>
<keyword evidence="3" id="KW-1185">Reference proteome</keyword>
<dbReference type="InterPro" id="IPR045340">
    <property type="entry name" value="DUF6533"/>
</dbReference>
<dbReference type="EMBL" id="KN818314">
    <property type="protein sequence ID" value="KIL59529.1"/>
    <property type="molecule type" value="Genomic_DNA"/>
</dbReference>
<evidence type="ECO:0000259" key="1">
    <source>
        <dbReference type="Pfam" id="PF20151"/>
    </source>
</evidence>
<evidence type="ECO:0000313" key="3">
    <source>
        <dbReference type="Proteomes" id="UP000054549"/>
    </source>
</evidence>
<protein>
    <recommendedName>
        <fullName evidence="1">DUF6533 domain-containing protein</fullName>
    </recommendedName>
</protein>
<organism evidence="2 3">
    <name type="scientific">Amanita muscaria (strain Koide BX008)</name>
    <dbReference type="NCBI Taxonomy" id="946122"/>
    <lineage>
        <taxon>Eukaryota</taxon>
        <taxon>Fungi</taxon>
        <taxon>Dikarya</taxon>
        <taxon>Basidiomycota</taxon>
        <taxon>Agaricomycotina</taxon>
        <taxon>Agaricomycetes</taxon>
        <taxon>Agaricomycetidae</taxon>
        <taxon>Agaricales</taxon>
        <taxon>Pluteineae</taxon>
        <taxon>Amanitaceae</taxon>
        <taxon>Amanita</taxon>
    </lineage>
</organism>
<dbReference type="Proteomes" id="UP000054549">
    <property type="component" value="Unassembled WGS sequence"/>
</dbReference>
<feature type="non-terminal residue" evidence="2">
    <location>
        <position position="1"/>
    </location>
</feature>
<dbReference type="InParanoid" id="A0A0C2SZI0"/>
<feature type="domain" description="DUF6533" evidence="1">
    <location>
        <begin position="1"/>
        <end position="35"/>
    </location>
</feature>
<accession>A0A0C2SZI0</accession>
<sequence>VFDHLDTLPLEVEYAWSSSLTIVNTLYYITRYSLFIDCAIVAYPLGQFAPNLNPERCQMSMWILACALAFSPPNYISKLTS</sequence>
<gene>
    <name evidence="2" type="ORF">M378DRAFT_84950</name>
</gene>
<reference evidence="2 3" key="1">
    <citation type="submission" date="2014-04" db="EMBL/GenBank/DDBJ databases">
        <title>Evolutionary Origins and Diversification of the Mycorrhizal Mutualists.</title>
        <authorList>
            <consortium name="DOE Joint Genome Institute"/>
            <consortium name="Mycorrhizal Genomics Consortium"/>
            <person name="Kohler A."/>
            <person name="Kuo A."/>
            <person name="Nagy L.G."/>
            <person name="Floudas D."/>
            <person name="Copeland A."/>
            <person name="Barry K.W."/>
            <person name="Cichocki N."/>
            <person name="Veneault-Fourrey C."/>
            <person name="LaButti K."/>
            <person name="Lindquist E.A."/>
            <person name="Lipzen A."/>
            <person name="Lundell T."/>
            <person name="Morin E."/>
            <person name="Murat C."/>
            <person name="Riley R."/>
            <person name="Ohm R."/>
            <person name="Sun H."/>
            <person name="Tunlid A."/>
            <person name="Henrissat B."/>
            <person name="Grigoriev I.V."/>
            <person name="Hibbett D.S."/>
            <person name="Martin F."/>
        </authorList>
    </citation>
    <scope>NUCLEOTIDE SEQUENCE [LARGE SCALE GENOMIC DNA]</scope>
    <source>
        <strain evidence="2 3">Koide BX008</strain>
    </source>
</reference>
<dbReference type="OrthoDB" id="3350812at2759"/>
<dbReference type="Pfam" id="PF20151">
    <property type="entry name" value="DUF6533"/>
    <property type="match status" value="1"/>
</dbReference>